<dbReference type="Proteomes" id="UP000318080">
    <property type="component" value="Unassembled WGS sequence"/>
</dbReference>
<feature type="chain" id="PRO_5021814812" evidence="3">
    <location>
        <begin position="28"/>
        <end position="158"/>
    </location>
</feature>
<accession>A0A540R8Z7</accession>
<proteinExistence type="predicted"/>
<dbReference type="AlphaFoldDB" id="A0A540R8Z7"/>
<reference evidence="4 5" key="1">
    <citation type="submission" date="2019-06" db="EMBL/GenBank/DDBJ databases">
        <title>Draft genome of C. phoceense Strain 272.</title>
        <authorList>
            <person name="Pacheco L.G.C."/>
            <person name="Barberis C.M."/>
            <person name="Almuzara M.N."/>
            <person name="Traglia G.M."/>
            <person name="Santos C.S."/>
            <person name="Rocha D.J.P.G."/>
            <person name="Aguiar E.R.G.R."/>
            <person name="Vay C.A."/>
        </authorList>
    </citation>
    <scope>NUCLEOTIDE SEQUENCE [LARGE SCALE GENOMIC DNA]</scope>
    <source>
        <strain evidence="4 5">272</strain>
    </source>
</reference>
<protein>
    <submittedName>
        <fullName evidence="4">Uncharacterized protein</fullName>
    </submittedName>
</protein>
<feature type="signal peptide" evidence="3">
    <location>
        <begin position="1"/>
        <end position="27"/>
    </location>
</feature>
<evidence type="ECO:0000313" key="4">
    <source>
        <dbReference type="EMBL" id="TQE44221.1"/>
    </source>
</evidence>
<gene>
    <name evidence="4" type="ORF">EJK80_03580</name>
</gene>
<name>A0A540R8Z7_9CORY</name>
<evidence type="ECO:0000313" key="5">
    <source>
        <dbReference type="Proteomes" id="UP000318080"/>
    </source>
</evidence>
<keyword evidence="2" id="KW-1133">Transmembrane helix</keyword>
<feature type="compositionally biased region" description="Low complexity" evidence="1">
    <location>
        <begin position="28"/>
        <end position="49"/>
    </location>
</feature>
<dbReference type="STRING" id="1686286.GCA_900092335_00922"/>
<dbReference type="PROSITE" id="PS51257">
    <property type="entry name" value="PROKAR_LIPOPROTEIN"/>
    <property type="match status" value="1"/>
</dbReference>
<feature type="region of interest" description="Disordered" evidence="1">
    <location>
        <begin position="28"/>
        <end position="105"/>
    </location>
</feature>
<feature type="compositionally biased region" description="Acidic residues" evidence="1">
    <location>
        <begin position="73"/>
        <end position="86"/>
    </location>
</feature>
<evidence type="ECO:0000256" key="1">
    <source>
        <dbReference type="SAM" id="MobiDB-lite"/>
    </source>
</evidence>
<sequence length="158" mass="16233">MRSSLRLSTALVAAASCSLLAVAPALAEDVTTESETTATAPATTGGDSTEAGGDESQDSENSKNREDSQSEGSQDEGSEDDDSDGADDSKDNGGSSEGDMTEDKNTMPWLRILDASSKSKAAPILGVILAVVSLLLAAYNTFGSKIPALQNLIKGIKF</sequence>
<comment type="caution">
    <text evidence="4">The sequence shown here is derived from an EMBL/GenBank/DDBJ whole genome shotgun (WGS) entry which is preliminary data.</text>
</comment>
<keyword evidence="2" id="KW-0812">Transmembrane</keyword>
<evidence type="ECO:0000256" key="3">
    <source>
        <dbReference type="SAM" id="SignalP"/>
    </source>
</evidence>
<organism evidence="4 5">
    <name type="scientific">Corynebacterium phoceense</name>
    <dbReference type="NCBI Taxonomy" id="1686286"/>
    <lineage>
        <taxon>Bacteria</taxon>
        <taxon>Bacillati</taxon>
        <taxon>Actinomycetota</taxon>
        <taxon>Actinomycetes</taxon>
        <taxon>Mycobacteriales</taxon>
        <taxon>Corynebacteriaceae</taxon>
        <taxon>Corynebacterium</taxon>
    </lineage>
</organism>
<evidence type="ECO:0000256" key="2">
    <source>
        <dbReference type="SAM" id="Phobius"/>
    </source>
</evidence>
<keyword evidence="5" id="KW-1185">Reference proteome</keyword>
<dbReference type="RefSeq" id="WP_141628634.1">
    <property type="nucleotide sequence ID" value="NZ_VHIR01000003.1"/>
</dbReference>
<dbReference type="EMBL" id="VHIR01000003">
    <property type="protein sequence ID" value="TQE44221.1"/>
    <property type="molecule type" value="Genomic_DNA"/>
</dbReference>
<keyword evidence="2" id="KW-0472">Membrane</keyword>
<feature type="transmembrane region" description="Helical" evidence="2">
    <location>
        <begin position="121"/>
        <end position="142"/>
    </location>
</feature>
<keyword evidence="3" id="KW-0732">Signal</keyword>